<organism evidence="6 7">
    <name type="scientific">Aliikangiella marina</name>
    <dbReference type="NCBI Taxonomy" id="1712262"/>
    <lineage>
        <taxon>Bacteria</taxon>
        <taxon>Pseudomonadati</taxon>
        <taxon>Pseudomonadota</taxon>
        <taxon>Gammaproteobacteria</taxon>
        <taxon>Oceanospirillales</taxon>
        <taxon>Pleioneaceae</taxon>
        <taxon>Aliikangiella</taxon>
    </lineage>
</organism>
<evidence type="ECO:0000256" key="1">
    <source>
        <dbReference type="ARBA" id="ARBA00001933"/>
    </source>
</evidence>
<dbReference type="EMBL" id="VIKR01000002">
    <property type="protein sequence ID" value="TQV74795.1"/>
    <property type="molecule type" value="Genomic_DNA"/>
</dbReference>
<dbReference type="Proteomes" id="UP000317839">
    <property type="component" value="Unassembled WGS sequence"/>
</dbReference>
<dbReference type="PANTHER" id="PTHR48097">
    <property type="entry name" value="L-THREONINE ALDOLASE-RELATED"/>
    <property type="match status" value="1"/>
</dbReference>
<feature type="domain" description="Aromatic amino acid beta-eliminating lyase/threonine aldolase" evidence="5">
    <location>
        <begin position="39"/>
        <end position="291"/>
    </location>
</feature>
<dbReference type="InterPro" id="IPR001597">
    <property type="entry name" value="ArAA_b-elim_lyase/Thr_aldolase"/>
</dbReference>
<gene>
    <name evidence="6" type="ORF">FLL45_07475</name>
</gene>
<dbReference type="PANTHER" id="PTHR48097:SF9">
    <property type="entry name" value="L-THREONINE ALDOLASE"/>
    <property type="match status" value="1"/>
</dbReference>
<comment type="subunit">
    <text evidence="3">Homotetramer.</text>
</comment>
<dbReference type="InterPro" id="IPR015424">
    <property type="entry name" value="PyrdxlP-dep_Trfase"/>
</dbReference>
<dbReference type="Gene3D" id="3.90.1150.10">
    <property type="entry name" value="Aspartate Aminotransferase, domain 1"/>
    <property type="match status" value="1"/>
</dbReference>
<evidence type="ECO:0000256" key="2">
    <source>
        <dbReference type="ARBA" id="ARBA00006966"/>
    </source>
</evidence>
<evidence type="ECO:0000259" key="5">
    <source>
        <dbReference type="Pfam" id="PF01212"/>
    </source>
</evidence>
<evidence type="ECO:0000313" key="7">
    <source>
        <dbReference type="Proteomes" id="UP000317839"/>
    </source>
</evidence>
<proteinExistence type="inferred from homology"/>
<keyword evidence="4" id="KW-0663">Pyridoxal phosphate</keyword>
<dbReference type="GO" id="GO:0006545">
    <property type="term" value="P:glycine biosynthetic process"/>
    <property type="evidence" value="ECO:0007669"/>
    <property type="project" value="TreeGrafter"/>
</dbReference>
<evidence type="ECO:0000313" key="6">
    <source>
        <dbReference type="EMBL" id="TQV74795.1"/>
    </source>
</evidence>
<accession>A0A545TC43</accession>
<comment type="caution">
    <text evidence="6">The sequence shown here is derived from an EMBL/GenBank/DDBJ whole genome shotgun (WGS) entry which is preliminary data.</text>
</comment>
<dbReference type="SUPFAM" id="SSF53383">
    <property type="entry name" value="PLP-dependent transferases"/>
    <property type="match status" value="1"/>
</dbReference>
<protein>
    <submittedName>
        <fullName evidence="6">Threonine aldolase</fullName>
    </submittedName>
</protein>
<dbReference type="InterPro" id="IPR015422">
    <property type="entry name" value="PyrdxlP-dep_Trfase_small"/>
</dbReference>
<evidence type="ECO:0000256" key="4">
    <source>
        <dbReference type="ARBA" id="ARBA00022898"/>
    </source>
</evidence>
<dbReference type="GO" id="GO:0008732">
    <property type="term" value="F:L-allo-threonine aldolase activity"/>
    <property type="evidence" value="ECO:0007669"/>
    <property type="project" value="TreeGrafter"/>
</dbReference>
<name>A0A545TC43_9GAMM</name>
<comment type="similarity">
    <text evidence="2">Belongs to the threonine aldolase family.</text>
</comment>
<sequence>MLNSYRIENTSMRYLGMPDKSQQDWLQQLAKSAYINNEIDYYNEGELVQQLEARVAKILGKPSALFFTKGMVAQFSAFKAVEEMTGSNKLALHPLSHLAYDEADSYQALLGFSGLSLGKDKPFGLDELKSLKETPSIVSIELPLRRAGFLLPEWDSLCAMSQWCEKNKVHRHMDGARLWESVHYYQKTESEVAELFDSVYVSLYKGLGAMGGAILAGENDFIAQCKEWRTRFGGNSYTVFPFVISALDGLDNNHKNIPSYVLRAKQLAERLREFSQLKVPEPFTNGFFIFLSGDQEALNHKAQQLNEAMGLKLFNAVTKFPGSEQLMIEIQIGARHNEISDDEICDYFRQLLE</sequence>
<comment type="cofactor">
    <cofactor evidence="1">
        <name>pyridoxal 5'-phosphate</name>
        <dbReference type="ChEBI" id="CHEBI:597326"/>
    </cofactor>
</comment>
<dbReference type="Pfam" id="PF01212">
    <property type="entry name" value="Beta_elim_lyase"/>
    <property type="match status" value="1"/>
</dbReference>
<dbReference type="InterPro" id="IPR015421">
    <property type="entry name" value="PyrdxlP-dep_Trfase_major"/>
</dbReference>
<keyword evidence="7" id="KW-1185">Reference proteome</keyword>
<dbReference type="OrthoDB" id="9774495at2"/>
<reference evidence="6 7" key="1">
    <citation type="submission" date="2019-06" db="EMBL/GenBank/DDBJ databases">
        <title>Draft genome of Aliikangiella marina GYP-15.</title>
        <authorList>
            <person name="Wang G."/>
        </authorList>
    </citation>
    <scope>NUCLEOTIDE SEQUENCE [LARGE SCALE GENOMIC DNA]</scope>
    <source>
        <strain evidence="6 7">GYP-15</strain>
    </source>
</reference>
<dbReference type="GO" id="GO:0005829">
    <property type="term" value="C:cytosol"/>
    <property type="evidence" value="ECO:0007669"/>
    <property type="project" value="TreeGrafter"/>
</dbReference>
<dbReference type="GO" id="GO:0006567">
    <property type="term" value="P:L-threonine catabolic process"/>
    <property type="evidence" value="ECO:0007669"/>
    <property type="project" value="TreeGrafter"/>
</dbReference>
<dbReference type="RefSeq" id="WP_142941413.1">
    <property type="nucleotide sequence ID" value="NZ_VIKR01000002.1"/>
</dbReference>
<evidence type="ECO:0000256" key="3">
    <source>
        <dbReference type="ARBA" id="ARBA00011881"/>
    </source>
</evidence>
<dbReference type="Gene3D" id="3.40.640.10">
    <property type="entry name" value="Type I PLP-dependent aspartate aminotransferase-like (Major domain)"/>
    <property type="match status" value="1"/>
</dbReference>
<dbReference type="AlphaFoldDB" id="A0A545TC43"/>